<feature type="non-terminal residue" evidence="1">
    <location>
        <position position="1"/>
    </location>
</feature>
<organism evidence="1">
    <name type="scientific">marine metagenome</name>
    <dbReference type="NCBI Taxonomy" id="408172"/>
    <lineage>
        <taxon>unclassified sequences</taxon>
        <taxon>metagenomes</taxon>
        <taxon>ecological metagenomes</taxon>
    </lineage>
</organism>
<dbReference type="EMBL" id="UINC01003152">
    <property type="protein sequence ID" value="SVA03793.1"/>
    <property type="molecule type" value="Genomic_DNA"/>
</dbReference>
<name>A0A381SR72_9ZZZZ</name>
<protein>
    <submittedName>
        <fullName evidence="1">Uncharacterized protein</fullName>
    </submittedName>
</protein>
<reference evidence="1" key="1">
    <citation type="submission" date="2018-05" db="EMBL/GenBank/DDBJ databases">
        <authorList>
            <person name="Lanie J.A."/>
            <person name="Ng W.-L."/>
            <person name="Kazmierczak K.M."/>
            <person name="Andrzejewski T.M."/>
            <person name="Davidsen T.M."/>
            <person name="Wayne K.J."/>
            <person name="Tettelin H."/>
            <person name="Glass J.I."/>
            <person name="Rusch D."/>
            <person name="Podicherti R."/>
            <person name="Tsui H.-C.T."/>
            <person name="Winkler M.E."/>
        </authorList>
    </citation>
    <scope>NUCLEOTIDE SEQUENCE</scope>
</reference>
<accession>A0A381SR72</accession>
<evidence type="ECO:0000313" key="1">
    <source>
        <dbReference type="EMBL" id="SVA03793.1"/>
    </source>
</evidence>
<dbReference type="AlphaFoldDB" id="A0A381SR72"/>
<proteinExistence type="predicted"/>
<gene>
    <name evidence="1" type="ORF">METZ01_LOCUS56647</name>
</gene>
<sequence length="26" mass="2792">VIAKAGLKPIDMRHTVMGRAVPGTSW</sequence>